<protein>
    <submittedName>
        <fullName evidence="1">Uncharacterized protein</fullName>
    </submittedName>
</protein>
<gene>
    <name evidence="1" type="ORF">PCASD_08863</name>
</gene>
<organism evidence="1 2">
    <name type="scientific">Puccinia coronata f. sp. avenae</name>
    <dbReference type="NCBI Taxonomy" id="200324"/>
    <lineage>
        <taxon>Eukaryota</taxon>
        <taxon>Fungi</taxon>
        <taxon>Dikarya</taxon>
        <taxon>Basidiomycota</taxon>
        <taxon>Pucciniomycotina</taxon>
        <taxon>Pucciniomycetes</taxon>
        <taxon>Pucciniales</taxon>
        <taxon>Pucciniaceae</taxon>
        <taxon>Puccinia</taxon>
    </lineage>
</organism>
<dbReference type="Proteomes" id="UP000235392">
    <property type="component" value="Unassembled WGS sequence"/>
</dbReference>
<dbReference type="EMBL" id="PGCI01000101">
    <property type="protein sequence ID" value="PLW40496.1"/>
    <property type="molecule type" value="Genomic_DNA"/>
</dbReference>
<sequence length="207" mass="23015">MTYTNTSSIQVCKSSSTPLERYQDAWKALQTLSKFRATSLQNPVPHQPDFQFERTTTSYPAWIKTITSLAPDFLSPSSNDLWNCPHILDFTLLAKSIELERSGSTEPFIPTTAKSTHLENTLVCFLGCLQHPTPTVMSEWAKLIAASVKIMAFNLNTPCSPQPHQDDVLVTQGVQALSYYENMKKTLASFDITPGEISWHPSMGATA</sequence>
<name>A0A2N5US59_9BASI</name>
<proteinExistence type="predicted"/>
<evidence type="ECO:0000313" key="1">
    <source>
        <dbReference type="EMBL" id="PLW40496.1"/>
    </source>
</evidence>
<dbReference type="AlphaFoldDB" id="A0A2N5US59"/>
<evidence type="ECO:0000313" key="2">
    <source>
        <dbReference type="Proteomes" id="UP000235392"/>
    </source>
</evidence>
<comment type="caution">
    <text evidence="1">The sequence shown here is derived from an EMBL/GenBank/DDBJ whole genome shotgun (WGS) entry which is preliminary data.</text>
</comment>
<reference evidence="1 2" key="1">
    <citation type="submission" date="2017-11" db="EMBL/GenBank/DDBJ databases">
        <title>De novo assembly and phasing of dikaryotic genomes from two isolates of Puccinia coronata f. sp. avenae, the causal agent of oat crown rust.</title>
        <authorList>
            <person name="Miller M.E."/>
            <person name="Zhang Y."/>
            <person name="Omidvar V."/>
            <person name="Sperschneider J."/>
            <person name="Schwessinger B."/>
            <person name="Raley C."/>
            <person name="Palmer J.M."/>
            <person name="Garnica D."/>
            <person name="Upadhyaya N."/>
            <person name="Rathjen J."/>
            <person name="Taylor J.M."/>
            <person name="Park R.F."/>
            <person name="Dodds P.N."/>
            <person name="Hirsch C.D."/>
            <person name="Kianian S.F."/>
            <person name="Figueroa M."/>
        </authorList>
    </citation>
    <scope>NUCLEOTIDE SEQUENCE [LARGE SCALE GENOMIC DNA]</scope>
    <source>
        <strain evidence="1">12SD80</strain>
    </source>
</reference>
<accession>A0A2N5US59</accession>